<dbReference type="InParanoid" id="A0A165ESB2"/>
<feature type="compositionally biased region" description="Low complexity" evidence="1">
    <location>
        <begin position="146"/>
        <end position="161"/>
    </location>
</feature>
<proteinExistence type="predicted"/>
<keyword evidence="3" id="KW-1185">Reference proteome</keyword>
<evidence type="ECO:0000256" key="1">
    <source>
        <dbReference type="SAM" id="MobiDB-lite"/>
    </source>
</evidence>
<gene>
    <name evidence="2" type="ORF">EXIGLDRAFT_697476</name>
</gene>
<dbReference type="AlphaFoldDB" id="A0A165ESB2"/>
<name>A0A165ESB2_EXIGL</name>
<reference evidence="2 3" key="1">
    <citation type="journal article" date="2016" name="Mol. Biol. Evol.">
        <title>Comparative Genomics of Early-Diverging Mushroom-Forming Fungi Provides Insights into the Origins of Lignocellulose Decay Capabilities.</title>
        <authorList>
            <person name="Nagy L.G."/>
            <person name="Riley R."/>
            <person name="Tritt A."/>
            <person name="Adam C."/>
            <person name="Daum C."/>
            <person name="Floudas D."/>
            <person name="Sun H."/>
            <person name="Yadav J.S."/>
            <person name="Pangilinan J."/>
            <person name="Larsson K.H."/>
            <person name="Matsuura K."/>
            <person name="Barry K."/>
            <person name="Labutti K."/>
            <person name="Kuo R."/>
            <person name="Ohm R.A."/>
            <person name="Bhattacharya S.S."/>
            <person name="Shirouzu T."/>
            <person name="Yoshinaga Y."/>
            <person name="Martin F.M."/>
            <person name="Grigoriev I.V."/>
            <person name="Hibbett D.S."/>
        </authorList>
    </citation>
    <scope>NUCLEOTIDE SEQUENCE [LARGE SCALE GENOMIC DNA]</scope>
    <source>
        <strain evidence="2 3">HHB12029</strain>
    </source>
</reference>
<organism evidence="2 3">
    <name type="scientific">Exidia glandulosa HHB12029</name>
    <dbReference type="NCBI Taxonomy" id="1314781"/>
    <lineage>
        <taxon>Eukaryota</taxon>
        <taxon>Fungi</taxon>
        <taxon>Dikarya</taxon>
        <taxon>Basidiomycota</taxon>
        <taxon>Agaricomycotina</taxon>
        <taxon>Agaricomycetes</taxon>
        <taxon>Auriculariales</taxon>
        <taxon>Exidiaceae</taxon>
        <taxon>Exidia</taxon>
    </lineage>
</organism>
<dbReference type="Proteomes" id="UP000077266">
    <property type="component" value="Unassembled WGS sequence"/>
</dbReference>
<sequence length="281" mass="31007">MSAHGTKPDAGTIDDGTNVCQGFTLKHPVPFKPGANDEDFFADQVWFLHALMKMGEGGKEAFATLNQLTLGLTIWASICRSGAFAGFCLRQKFVFRAPFCKSDNKLDHYDEIHVVTDFIYTWKSSQVVDIQVQCLPSKRKATDKVPTSGGSSSGTPTHTPTEVAKVGASYSTGLLPGHDHNDFEHSDTVQLVQLDIRDIDGNLLFPWEWPKHLTFRTIAVIKASLKRWIMPATGWNRPPRLISIKSLRSLSESSPKGSPRVTVYEGDLAGDLFTSKKVKLG</sequence>
<dbReference type="OrthoDB" id="3060725at2759"/>
<dbReference type="EMBL" id="KV426122">
    <property type="protein sequence ID" value="KZV87570.1"/>
    <property type="molecule type" value="Genomic_DNA"/>
</dbReference>
<evidence type="ECO:0000313" key="2">
    <source>
        <dbReference type="EMBL" id="KZV87570.1"/>
    </source>
</evidence>
<feature type="region of interest" description="Disordered" evidence="1">
    <location>
        <begin position="141"/>
        <end position="162"/>
    </location>
</feature>
<evidence type="ECO:0000313" key="3">
    <source>
        <dbReference type="Proteomes" id="UP000077266"/>
    </source>
</evidence>
<accession>A0A165ESB2</accession>
<protein>
    <submittedName>
        <fullName evidence="2">Uncharacterized protein</fullName>
    </submittedName>
</protein>